<evidence type="ECO:0000256" key="3">
    <source>
        <dbReference type="ARBA" id="ARBA00022448"/>
    </source>
</evidence>
<dbReference type="GO" id="GO:0015288">
    <property type="term" value="F:porin activity"/>
    <property type="evidence" value="ECO:0007669"/>
    <property type="project" value="TreeGrafter"/>
</dbReference>
<feature type="coiled-coil region" evidence="8">
    <location>
        <begin position="148"/>
        <end position="213"/>
    </location>
</feature>
<dbReference type="SUPFAM" id="SSF56954">
    <property type="entry name" value="Outer membrane efflux proteins (OEP)"/>
    <property type="match status" value="1"/>
</dbReference>
<sequence length="436" mass="49818">MRPGFAQQQATPEKQPLTLQQSIQYALEHNQDVKKAAYDEQIGLQQVREAKSQGLPQLNVSGGVDYYPDLPTQILPGAIIGSPGEDVPVKFGKDYNANANVRLTQLLFNQSYFVGLKAAKTTQDLYRLRTDMAEEDLIYNIGTAYYQTLQTKEQFDNLEANLKRLAELERIMELQYKNDLVAKVDVNRIKVNTTNLKNQLQTLQTNFEQQKNILKFFMNMPLEQDIELVNTTNELDYLLTERITVEQATSQKVQFQLLNTQKQLQSYSIKNIQAGYYPTLSAYGQYGYQTQRDQLFDSETPWFKTSVVGLQVNIPIFDGFRKNAQVKQGQLQMQKLEQDMSKLETNTAVELTNALAQLQNSQSSIGAQQQNVDLAQEVYDTTNDRYKEGISPLTDLLDAEVSLREAKTNLNNERLKYKIAQLNYLKARGELESLTK</sequence>
<dbReference type="OrthoDB" id="367883at2"/>
<keyword evidence="4" id="KW-1134">Transmembrane beta strand</keyword>
<comment type="subcellular location">
    <subcellularLocation>
        <location evidence="1">Cell outer membrane</location>
    </subcellularLocation>
</comment>
<dbReference type="EMBL" id="QWGE01000005">
    <property type="protein sequence ID" value="RIJ34487.1"/>
    <property type="molecule type" value="Genomic_DNA"/>
</dbReference>
<comment type="similarity">
    <text evidence="2">Belongs to the outer membrane factor (OMF) (TC 1.B.17) family.</text>
</comment>
<gene>
    <name evidence="9" type="ORF">D1627_15585</name>
</gene>
<keyword evidence="6" id="KW-0472">Membrane</keyword>
<protein>
    <submittedName>
        <fullName evidence="9">TolC family protein</fullName>
    </submittedName>
</protein>
<keyword evidence="8" id="KW-0175">Coiled coil</keyword>
<keyword evidence="5" id="KW-0812">Transmembrane</keyword>
<dbReference type="GO" id="GO:1990281">
    <property type="term" value="C:efflux pump complex"/>
    <property type="evidence" value="ECO:0007669"/>
    <property type="project" value="TreeGrafter"/>
</dbReference>
<dbReference type="InterPro" id="IPR051906">
    <property type="entry name" value="TolC-like"/>
</dbReference>
<evidence type="ECO:0000256" key="5">
    <source>
        <dbReference type="ARBA" id="ARBA00022692"/>
    </source>
</evidence>
<dbReference type="Pfam" id="PF02321">
    <property type="entry name" value="OEP"/>
    <property type="match status" value="2"/>
</dbReference>
<keyword evidence="3" id="KW-0813">Transport</keyword>
<proteinExistence type="inferred from homology"/>
<evidence type="ECO:0000256" key="1">
    <source>
        <dbReference type="ARBA" id="ARBA00004442"/>
    </source>
</evidence>
<dbReference type="InterPro" id="IPR003423">
    <property type="entry name" value="OMP_efflux"/>
</dbReference>
<dbReference type="PANTHER" id="PTHR30026:SF20">
    <property type="entry name" value="OUTER MEMBRANE PROTEIN TOLC"/>
    <property type="match status" value="1"/>
</dbReference>
<evidence type="ECO:0000256" key="7">
    <source>
        <dbReference type="ARBA" id="ARBA00023237"/>
    </source>
</evidence>
<dbReference type="GO" id="GO:0015562">
    <property type="term" value="F:efflux transmembrane transporter activity"/>
    <property type="evidence" value="ECO:0007669"/>
    <property type="project" value="InterPro"/>
</dbReference>
<comment type="caution">
    <text evidence="9">The sequence shown here is derived from an EMBL/GenBank/DDBJ whole genome shotgun (WGS) entry which is preliminary data.</text>
</comment>
<reference evidence="10" key="1">
    <citation type="submission" date="2018-08" db="EMBL/GenBank/DDBJ databases">
        <title>Mucilaginibacter sp. MYSH2.</title>
        <authorList>
            <person name="Seo T."/>
        </authorList>
    </citation>
    <scope>NUCLEOTIDE SEQUENCE [LARGE SCALE GENOMIC DNA]</scope>
    <source>
        <strain evidence="10">KIRAN</strain>
    </source>
</reference>
<evidence type="ECO:0000256" key="8">
    <source>
        <dbReference type="SAM" id="Coils"/>
    </source>
</evidence>
<name>A0A399RXH0_9BACT</name>
<evidence type="ECO:0000313" key="9">
    <source>
        <dbReference type="EMBL" id="RIJ34487.1"/>
    </source>
</evidence>
<evidence type="ECO:0000313" key="10">
    <source>
        <dbReference type="Proteomes" id="UP000266005"/>
    </source>
</evidence>
<accession>A0A399RXH0</accession>
<evidence type="ECO:0000256" key="4">
    <source>
        <dbReference type="ARBA" id="ARBA00022452"/>
    </source>
</evidence>
<dbReference type="Proteomes" id="UP000266005">
    <property type="component" value="Unassembled WGS sequence"/>
</dbReference>
<evidence type="ECO:0000256" key="6">
    <source>
        <dbReference type="ARBA" id="ARBA00023136"/>
    </source>
</evidence>
<feature type="coiled-coil region" evidence="8">
    <location>
        <begin position="396"/>
        <end position="423"/>
    </location>
</feature>
<evidence type="ECO:0000256" key="2">
    <source>
        <dbReference type="ARBA" id="ARBA00007613"/>
    </source>
</evidence>
<keyword evidence="7" id="KW-0998">Cell outer membrane</keyword>
<dbReference type="Gene3D" id="1.20.1600.10">
    <property type="entry name" value="Outer membrane efflux proteins (OEP)"/>
    <property type="match status" value="1"/>
</dbReference>
<dbReference type="PANTHER" id="PTHR30026">
    <property type="entry name" value="OUTER MEMBRANE PROTEIN TOLC"/>
    <property type="match status" value="1"/>
</dbReference>
<dbReference type="GO" id="GO:0009279">
    <property type="term" value="C:cell outer membrane"/>
    <property type="evidence" value="ECO:0007669"/>
    <property type="project" value="UniProtKB-SubCell"/>
</dbReference>
<dbReference type="AlphaFoldDB" id="A0A399RXH0"/>
<keyword evidence="10" id="KW-1185">Reference proteome</keyword>
<organism evidence="9 10">
    <name type="scientific">Pontibacter oryzae</name>
    <dbReference type="NCBI Taxonomy" id="2304593"/>
    <lineage>
        <taxon>Bacteria</taxon>
        <taxon>Pseudomonadati</taxon>
        <taxon>Bacteroidota</taxon>
        <taxon>Cytophagia</taxon>
        <taxon>Cytophagales</taxon>
        <taxon>Hymenobacteraceae</taxon>
        <taxon>Pontibacter</taxon>
    </lineage>
</organism>